<dbReference type="GO" id="GO:0003735">
    <property type="term" value="F:structural constituent of ribosome"/>
    <property type="evidence" value="ECO:0007669"/>
    <property type="project" value="InterPro"/>
</dbReference>
<feature type="domain" description="RNase H type-1" evidence="3">
    <location>
        <begin position="3"/>
        <end position="64"/>
    </location>
</feature>
<dbReference type="SUPFAM" id="SSF52313">
    <property type="entry name" value="Ribosomal protein S2"/>
    <property type="match status" value="1"/>
</dbReference>
<protein>
    <recommendedName>
        <fullName evidence="2">Small ribosomal subunit protein uS2c</fullName>
    </recommendedName>
</protein>
<dbReference type="InterPro" id="IPR023591">
    <property type="entry name" value="Ribosomal_uS2_flav_dom_sf"/>
</dbReference>
<dbReference type="PRINTS" id="PR00395">
    <property type="entry name" value="RIBOSOMALS2"/>
</dbReference>
<evidence type="ECO:0000256" key="2">
    <source>
        <dbReference type="ARBA" id="ARBA00035155"/>
    </source>
</evidence>
<name>A0AAW2ITU7_9LAMI</name>
<dbReference type="GO" id="GO:0005763">
    <property type="term" value="C:mitochondrial small ribosomal subunit"/>
    <property type="evidence" value="ECO:0007669"/>
    <property type="project" value="TreeGrafter"/>
</dbReference>
<dbReference type="GO" id="GO:0003676">
    <property type="term" value="F:nucleic acid binding"/>
    <property type="evidence" value="ECO:0007669"/>
    <property type="project" value="InterPro"/>
</dbReference>
<sequence length="123" mass="14133">MERNVIVEGDCMDIIKRVVRMRIIHQLGEQWTTSIEFLMQSIHCRKMRYVPRELNAHAHELGTRAFAAGVHFGHGTRKWNPKMAPYISAKRKGIHITNLTRTARFLSEACDLVFDAASRGKNS</sequence>
<dbReference type="InterPro" id="IPR002156">
    <property type="entry name" value="RNaseH_domain"/>
</dbReference>
<proteinExistence type="inferred from homology"/>
<dbReference type="InterPro" id="IPR005706">
    <property type="entry name" value="Ribosomal_uS2_bac/mit/plastid"/>
</dbReference>
<evidence type="ECO:0000259" key="3">
    <source>
        <dbReference type="Pfam" id="PF13456"/>
    </source>
</evidence>
<dbReference type="GO" id="GO:0006412">
    <property type="term" value="P:translation"/>
    <property type="evidence" value="ECO:0007669"/>
    <property type="project" value="InterPro"/>
</dbReference>
<keyword evidence="4" id="KW-0689">Ribosomal protein</keyword>
<evidence type="ECO:0000313" key="4">
    <source>
        <dbReference type="EMBL" id="KAL0285223.1"/>
    </source>
</evidence>
<dbReference type="PANTHER" id="PTHR12534:SF0">
    <property type="entry name" value="SMALL RIBOSOMAL SUBUNIT PROTEIN US2M"/>
    <property type="match status" value="1"/>
</dbReference>
<dbReference type="Pfam" id="PF00318">
    <property type="entry name" value="Ribosomal_S2"/>
    <property type="match status" value="1"/>
</dbReference>
<reference evidence="4" key="1">
    <citation type="submission" date="2020-06" db="EMBL/GenBank/DDBJ databases">
        <authorList>
            <person name="Li T."/>
            <person name="Hu X."/>
            <person name="Zhang T."/>
            <person name="Song X."/>
            <person name="Zhang H."/>
            <person name="Dai N."/>
            <person name="Sheng W."/>
            <person name="Hou X."/>
            <person name="Wei L."/>
        </authorList>
    </citation>
    <scope>NUCLEOTIDE SEQUENCE</scope>
    <source>
        <strain evidence="4">G01</strain>
        <tissue evidence="4">Leaf</tissue>
    </source>
</reference>
<dbReference type="PANTHER" id="PTHR12534">
    <property type="entry name" value="30S RIBOSOMAL PROTEIN S2 PROKARYOTIC AND ORGANELLAR"/>
    <property type="match status" value="1"/>
</dbReference>
<dbReference type="GO" id="GO:0004523">
    <property type="term" value="F:RNA-DNA hybrid ribonuclease activity"/>
    <property type="evidence" value="ECO:0007669"/>
    <property type="project" value="InterPro"/>
</dbReference>
<comment type="similarity">
    <text evidence="1">Belongs to the universal ribosomal protein uS2 family.</text>
</comment>
<keyword evidence="4" id="KW-0687">Ribonucleoprotein</keyword>
<reference evidence="4" key="2">
    <citation type="journal article" date="2024" name="Plant">
        <title>Genomic evolution and insights into agronomic trait innovations of Sesamum species.</title>
        <authorList>
            <person name="Miao H."/>
            <person name="Wang L."/>
            <person name="Qu L."/>
            <person name="Liu H."/>
            <person name="Sun Y."/>
            <person name="Le M."/>
            <person name="Wang Q."/>
            <person name="Wei S."/>
            <person name="Zheng Y."/>
            <person name="Lin W."/>
            <person name="Duan Y."/>
            <person name="Cao H."/>
            <person name="Xiong S."/>
            <person name="Wang X."/>
            <person name="Wei L."/>
            <person name="Li C."/>
            <person name="Ma Q."/>
            <person name="Ju M."/>
            <person name="Zhao R."/>
            <person name="Li G."/>
            <person name="Mu C."/>
            <person name="Tian Q."/>
            <person name="Mei H."/>
            <person name="Zhang T."/>
            <person name="Gao T."/>
            <person name="Zhang H."/>
        </authorList>
    </citation>
    <scope>NUCLEOTIDE SEQUENCE</scope>
    <source>
        <strain evidence="4">G01</strain>
    </source>
</reference>
<dbReference type="InterPro" id="IPR001865">
    <property type="entry name" value="Ribosomal_uS2"/>
</dbReference>
<comment type="caution">
    <text evidence="4">The sequence shown here is derived from an EMBL/GenBank/DDBJ whole genome shotgun (WGS) entry which is preliminary data.</text>
</comment>
<evidence type="ECO:0000256" key="1">
    <source>
        <dbReference type="ARBA" id="ARBA00006242"/>
    </source>
</evidence>
<dbReference type="EMBL" id="JACGWK010001608">
    <property type="protein sequence ID" value="KAL0285223.1"/>
    <property type="molecule type" value="Genomic_DNA"/>
</dbReference>
<dbReference type="Pfam" id="PF13456">
    <property type="entry name" value="RVT_3"/>
    <property type="match status" value="1"/>
</dbReference>
<gene>
    <name evidence="4" type="ORF">Sangu_2788000</name>
</gene>
<dbReference type="AlphaFoldDB" id="A0AAW2ITU7"/>
<organism evidence="4">
    <name type="scientific">Sesamum angustifolium</name>
    <dbReference type="NCBI Taxonomy" id="2727405"/>
    <lineage>
        <taxon>Eukaryota</taxon>
        <taxon>Viridiplantae</taxon>
        <taxon>Streptophyta</taxon>
        <taxon>Embryophyta</taxon>
        <taxon>Tracheophyta</taxon>
        <taxon>Spermatophyta</taxon>
        <taxon>Magnoliopsida</taxon>
        <taxon>eudicotyledons</taxon>
        <taxon>Gunneridae</taxon>
        <taxon>Pentapetalae</taxon>
        <taxon>asterids</taxon>
        <taxon>lamiids</taxon>
        <taxon>Lamiales</taxon>
        <taxon>Pedaliaceae</taxon>
        <taxon>Sesamum</taxon>
    </lineage>
</organism>
<accession>A0AAW2ITU7</accession>
<dbReference type="Gene3D" id="3.40.50.10490">
    <property type="entry name" value="Glucose-6-phosphate isomerase like protein, domain 1"/>
    <property type="match status" value="1"/>
</dbReference>